<dbReference type="Pfam" id="PF12796">
    <property type="entry name" value="Ank_2"/>
    <property type="match status" value="2"/>
</dbReference>
<evidence type="ECO:0000256" key="2">
    <source>
        <dbReference type="ARBA" id="ARBA00023043"/>
    </source>
</evidence>
<dbReference type="PROSITE" id="PS50297">
    <property type="entry name" value="ANK_REP_REGION"/>
    <property type="match status" value="1"/>
</dbReference>
<dbReference type="EMBL" id="NJET01000063">
    <property type="protein sequence ID" value="PHH62787.1"/>
    <property type="molecule type" value="Genomic_DNA"/>
</dbReference>
<dbReference type="OrthoDB" id="823504at2759"/>
<dbReference type="PROSITE" id="PS50088">
    <property type="entry name" value="ANK_REPEAT"/>
    <property type="match status" value="1"/>
</dbReference>
<keyword evidence="2 3" id="KW-0040">ANK repeat</keyword>
<name>A0A2C5Y275_9HYPO</name>
<keyword evidence="1" id="KW-0677">Repeat</keyword>
<evidence type="ECO:0000256" key="3">
    <source>
        <dbReference type="PROSITE-ProRule" id="PRU00023"/>
    </source>
</evidence>
<dbReference type="SUPFAM" id="SSF48403">
    <property type="entry name" value="Ankyrin repeat"/>
    <property type="match status" value="1"/>
</dbReference>
<accession>A0A2C5Y275</accession>
<dbReference type="Gene3D" id="1.25.40.20">
    <property type="entry name" value="Ankyrin repeat-containing domain"/>
    <property type="match status" value="1"/>
</dbReference>
<dbReference type="InterPro" id="IPR002110">
    <property type="entry name" value="Ankyrin_rpt"/>
</dbReference>
<evidence type="ECO:0000313" key="4">
    <source>
        <dbReference type="EMBL" id="PHH62787.1"/>
    </source>
</evidence>
<protein>
    <submittedName>
        <fullName evidence="4">Uncharacterized protein</fullName>
    </submittedName>
</protein>
<gene>
    <name evidence="4" type="ORF">CDD81_6679</name>
</gene>
<dbReference type="PANTHER" id="PTHR24173">
    <property type="entry name" value="ANKYRIN REPEAT CONTAINING"/>
    <property type="match status" value="1"/>
</dbReference>
<dbReference type="SMART" id="SM00248">
    <property type="entry name" value="ANK"/>
    <property type="match status" value="4"/>
</dbReference>
<organism evidence="4 5">
    <name type="scientific">Ophiocordyceps australis</name>
    <dbReference type="NCBI Taxonomy" id="1399860"/>
    <lineage>
        <taxon>Eukaryota</taxon>
        <taxon>Fungi</taxon>
        <taxon>Dikarya</taxon>
        <taxon>Ascomycota</taxon>
        <taxon>Pezizomycotina</taxon>
        <taxon>Sordariomycetes</taxon>
        <taxon>Hypocreomycetidae</taxon>
        <taxon>Hypocreales</taxon>
        <taxon>Ophiocordycipitaceae</taxon>
        <taxon>Ophiocordyceps</taxon>
    </lineage>
</organism>
<sequence length="245" mass="26840">MPFEAAVPSSIAMIEPSIRLRRAIHAADASLVERILKSHPWLLHNPDASNTGLSNSNLHLAASLGFKDICETLLRAGHDRPCPALNENHETALMLAARAGHTDVVHLLCEHDRASILRRDVRGRDAIMEASIAGHDTILQLLLTYVPGGPYEAVQMVDMEGNTALHFASSSGNLLGLRTLMAAGADPERRNYWNWTPYAYSASVQTEVYFKSLVTGAERLQQIKKETGMLRKGGAVRVVMDDGHD</sequence>
<dbReference type="AlphaFoldDB" id="A0A2C5Y275"/>
<keyword evidence="5" id="KW-1185">Reference proteome</keyword>
<reference evidence="4 5" key="1">
    <citation type="submission" date="2017-06" db="EMBL/GenBank/DDBJ databases">
        <title>Ant-infecting Ophiocordyceps genomes reveal a high diversity of potential behavioral manipulation genes and a possible major role for enterotoxins.</title>
        <authorList>
            <person name="De Bekker C."/>
            <person name="Evans H.C."/>
            <person name="Brachmann A."/>
            <person name="Hughes D.P."/>
        </authorList>
    </citation>
    <scope>NUCLEOTIDE SEQUENCE [LARGE SCALE GENOMIC DNA]</scope>
    <source>
        <strain evidence="4 5">Map64</strain>
    </source>
</reference>
<evidence type="ECO:0000256" key="1">
    <source>
        <dbReference type="ARBA" id="ARBA00022737"/>
    </source>
</evidence>
<feature type="repeat" description="ANK" evidence="3">
    <location>
        <begin position="160"/>
        <end position="192"/>
    </location>
</feature>
<proteinExistence type="predicted"/>
<dbReference type="PANTHER" id="PTHR24173:SF74">
    <property type="entry name" value="ANKYRIN REPEAT DOMAIN-CONTAINING PROTEIN 16"/>
    <property type="match status" value="1"/>
</dbReference>
<dbReference type="InterPro" id="IPR036770">
    <property type="entry name" value="Ankyrin_rpt-contain_sf"/>
</dbReference>
<evidence type="ECO:0000313" key="5">
    <source>
        <dbReference type="Proteomes" id="UP000226192"/>
    </source>
</evidence>
<dbReference type="STRING" id="1399860.A0A2C5Y275"/>
<comment type="caution">
    <text evidence="4">The sequence shown here is derived from an EMBL/GenBank/DDBJ whole genome shotgun (WGS) entry which is preliminary data.</text>
</comment>
<dbReference type="Proteomes" id="UP000226192">
    <property type="component" value="Unassembled WGS sequence"/>
</dbReference>